<dbReference type="InterPro" id="IPR003594">
    <property type="entry name" value="HATPase_dom"/>
</dbReference>
<evidence type="ECO:0000313" key="16">
    <source>
        <dbReference type="Proteomes" id="UP001431429"/>
    </source>
</evidence>
<dbReference type="CDD" id="cd00082">
    <property type="entry name" value="HisKA"/>
    <property type="match status" value="1"/>
</dbReference>
<gene>
    <name evidence="15" type="ORF">NBG84_27280</name>
</gene>
<dbReference type="Pfam" id="PF05227">
    <property type="entry name" value="CHASE3"/>
    <property type="match status" value="1"/>
</dbReference>
<keyword evidence="9" id="KW-0902">Two-component regulatory system</keyword>
<dbReference type="InterPro" id="IPR036890">
    <property type="entry name" value="HATPase_C_sf"/>
</dbReference>
<keyword evidence="6 12" id="KW-0812">Transmembrane</keyword>
<evidence type="ECO:0000259" key="13">
    <source>
        <dbReference type="PROSITE" id="PS50109"/>
    </source>
</evidence>
<keyword evidence="4" id="KW-0597">Phosphoprotein</keyword>
<dbReference type="Pfam" id="PF00672">
    <property type="entry name" value="HAMP"/>
    <property type="match status" value="1"/>
</dbReference>
<dbReference type="EC" id="2.7.13.3" evidence="3"/>
<dbReference type="InterPro" id="IPR003660">
    <property type="entry name" value="HAMP_dom"/>
</dbReference>
<dbReference type="Pfam" id="PF02518">
    <property type="entry name" value="HATPase_c"/>
    <property type="match status" value="1"/>
</dbReference>
<evidence type="ECO:0000256" key="8">
    <source>
        <dbReference type="ARBA" id="ARBA00022989"/>
    </source>
</evidence>
<evidence type="ECO:0000256" key="12">
    <source>
        <dbReference type="SAM" id="Phobius"/>
    </source>
</evidence>
<dbReference type="InterPro" id="IPR036097">
    <property type="entry name" value="HisK_dim/P_sf"/>
</dbReference>
<evidence type="ECO:0000256" key="7">
    <source>
        <dbReference type="ARBA" id="ARBA00022777"/>
    </source>
</evidence>
<dbReference type="CDD" id="cd06225">
    <property type="entry name" value="HAMP"/>
    <property type="match status" value="1"/>
</dbReference>
<keyword evidence="7" id="KW-0418">Kinase</keyword>
<evidence type="ECO:0000256" key="5">
    <source>
        <dbReference type="ARBA" id="ARBA00022679"/>
    </source>
</evidence>
<dbReference type="PRINTS" id="PR00344">
    <property type="entry name" value="BCTRLSENSOR"/>
</dbReference>
<evidence type="ECO:0000256" key="6">
    <source>
        <dbReference type="ARBA" id="ARBA00022692"/>
    </source>
</evidence>
<dbReference type="Pfam" id="PF00512">
    <property type="entry name" value="HisKA"/>
    <property type="match status" value="1"/>
</dbReference>
<dbReference type="Gene3D" id="3.30.565.10">
    <property type="entry name" value="Histidine kinase-like ATPase, C-terminal domain"/>
    <property type="match status" value="1"/>
</dbReference>
<dbReference type="SUPFAM" id="SSF55874">
    <property type="entry name" value="ATPase domain of HSP90 chaperone/DNA topoisomerase II/histidine kinase"/>
    <property type="match status" value="1"/>
</dbReference>
<keyword evidence="15" id="KW-0067">ATP-binding</keyword>
<dbReference type="SMART" id="SM00304">
    <property type="entry name" value="HAMP"/>
    <property type="match status" value="1"/>
</dbReference>
<evidence type="ECO:0000256" key="10">
    <source>
        <dbReference type="SAM" id="Coils"/>
    </source>
</evidence>
<name>A0ABT0UWC6_9ACTN</name>
<keyword evidence="10" id="KW-0175">Coiled coil</keyword>
<feature type="region of interest" description="Disordered" evidence="11">
    <location>
        <begin position="531"/>
        <end position="563"/>
    </location>
</feature>
<comment type="subcellular location">
    <subcellularLocation>
        <location evidence="2">Cell membrane</location>
    </subcellularLocation>
</comment>
<evidence type="ECO:0000256" key="4">
    <source>
        <dbReference type="ARBA" id="ARBA00022553"/>
    </source>
</evidence>
<dbReference type="InterPro" id="IPR003661">
    <property type="entry name" value="HisK_dim/P_dom"/>
</dbReference>
<evidence type="ECO:0000256" key="1">
    <source>
        <dbReference type="ARBA" id="ARBA00000085"/>
    </source>
</evidence>
<accession>A0ABT0UWC6</accession>
<dbReference type="InterPro" id="IPR007891">
    <property type="entry name" value="CHASE3"/>
</dbReference>
<evidence type="ECO:0000256" key="2">
    <source>
        <dbReference type="ARBA" id="ARBA00004236"/>
    </source>
</evidence>
<dbReference type="PANTHER" id="PTHR43304">
    <property type="entry name" value="PHYTOCHROME-LIKE PROTEIN CPH1"/>
    <property type="match status" value="1"/>
</dbReference>
<dbReference type="PROSITE" id="PS50109">
    <property type="entry name" value="HIS_KIN"/>
    <property type="match status" value="1"/>
</dbReference>
<dbReference type="InterPro" id="IPR005467">
    <property type="entry name" value="His_kinase_dom"/>
</dbReference>
<dbReference type="SUPFAM" id="SSF158472">
    <property type="entry name" value="HAMP domain-like"/>
    <property type="match status" value="1"/>
</dbReference>
<dbReference type="PANTHER" id="PTHR43304:SF1">
    <property type="entry name" value="PAC DOMAIN-CONTAINING PROTEIN"/>
    <property type="match status" value="1"/>
</dbReference>
<dbReference type="PROSITE" id="PS50885">
    <property type="entry name" value="HAMP"/>
    <property type="match status" value="1"/>
</dbReference>
<reference evidence="15" key="1">
    <citation type="submission" date="2022-06" db="EMBL/GenBank/DDBJ databases">
        <title>Genome public.</title>
        <authorList>
            <person name="Sun Q."/>
        </authorList>
    </citation>
    <scope>NUCLEOTIDE SEQUENCE</scope>
    <source>
        <strain evidence="15">CWNU-1</strain>
    </source>
</reference>
<evidence type="ECO:0000259" key="14">
    <source>
        <dbReference type="PROSITE" id="PS50885"/>
    </source>
</evidence>
<dbReference type="GO" id="GO:0005524">
    <property type="term" value="F:ATP binding"/>
    <property type="evidence" value="ECO:0007669"/>
    <property type="project" value="UniProtKB-KW"/>
</dbReference>
<protein>
    <recommendedName>
        <fullName evidence="3">histidine kinase</fullName>
        <ecNumber evidence="3">2.7.13.3</ecNumber>
    </recommendedName>
</protein>
<dbReference type="Gene3D" id="6.10.340.10">
    <property type="match status" value="1"/>
</dbReference>
<dbReference type="InterPro" id="IPR004358">
    <property type="entry name" value="Sig_transdc_His_kin-like_C"/>
</dbReference>
<feature type="transmembrane region" description="Helical" evidence="12">
    <location>
        <begin position="202"/>
        <end position="225"/>
    </location>
</feature>
<keyword evidence="15" id="KW-0547">Nucleotide-binding</keyword>
<evidence type="ECO:0000313" key="15">
    <source>
        <dbReference type="EMBL" id="MCM2391945.1"/>
    </source>
</evidence>
<organism evidence="15 16">
    <name type="scientific">Streptomyces albipurpureus</name>
    <dbReference type="NCBI Taxonomy" id="2897419"/>
    <lineage>
        <taxon>Bacteria</taxon>
        <taxon>Bacillati</taxon>
        <taxon>Actinomycetota</taxon>
        <taxon>Actinomycetes</taxon>
        <taxon>Kitasatosporales</taxon>
        <taxon>Streptomycetaceae</taxon>
        <taxon>Streptomyces</taxon>
    </lineage>
</organism>
<dbReference type="Gene3D" id="1.10.287.130">
    <property type="match status" value="1"/>
</dbReference>
<feature type="domain" description="Histidine kinase" evidence="13">
    <location>
        <begin position="311"/>
        <end position="528"/>
    </location>
</feature>
<dbReference type="SMART" id="SM00388">
    <property type="entry name" value="HisKA"/>
    <property type="match status" value="1"/>
</dbReference>
<evidence type="ECO:0000256" key="9">
    <source>
        <dbReference type="ARBA" id="ARBA00023012"/>
    </source>
</evidence>
<evidence type="ECO:0000256" key="3">
    <source>
        <dbReference type="ARBA" id="ARBA00012438"/>
    </source>
</evidence>
<feature type="compositionally biased region" description="Low complexity" evidence="11">
    <location>
        <begin position="537"/>
        <end position="563"/>
    </location>
</feature>
<comment type="catalytic activity">
    <reaction evidence="1">
        <text>ATP + protein L-histidine = ADP + protein N-phospho-L-histidine.</text>
        <dbReference type="EC" id="2.7.13.3"/>
    </reaction>
</comment>
<keyword evidence="12" id="KW-0472">Membrane</keyword>
<dbReference type="SUPFAM" id="SSF47384">
    <property type="entry name" value="Homodimeric domain of signal transducing histidine kinase"/>
    <property type="match status" value="1"/>
</dbReference>
<dbReference type="InterPro" id="IPR052162">
    <property type="entry name" value="Sensor_kinase/Photoreceptor"/>
</dbReference>
<dbReference type="Proteomes" id="UP001431429">
    <property type="component" value="Unassembled WGS sequence"/>
</dbReference>
<keyword evidence="16" id="KW-1185">Reference proteome</keyword>
<keyword evidence="5" id="KW-0808">Transferase</keyword>
<dbReference type="SMART" id="SM00387">
    <property type="entry name" value="HATPase_c"/>
    <property type="match status" value="1"/>
</dbReference>
<feature type="transmembrane region" description="Helical" evidence="12">
    <location>
        <begin position="28"/>
        <end position="52"/>
    </location>
</feature>
<sequence>MTPGTTSPPTTPRRKGPRKGFRGLTVQAWFLLALVLMGVVAAIAASVGTSALDRTERANAHLVDDIAPARAEAFQLKAALLDQETGVRGYLLTGDDDLLEPYHRGLAAERRHQARLGELMGQERGPAADQAAVKRTAETWRSDFAVPAIAARKTGEVSAPQAGKLAFDEVRGSLDAQETRLQEERRKWRTELTEARGHQDMALAMILVTFLAAAVGLAVLIYYAVGRPLNAVRAASQRVADGEFDHHIPIRGPADLQMLTESVEAMRLRVVTELASSKRNEATLVQQAVDLEEQRVELERSNAELEQFAYVASHDLQEPLRKVASFCQLLERRYGDKLDERGTQYINFAVDGAKRMQILINDLLTFSRVGRLHDSTETVALEDSFDRAVRDLSVAVADSGATIDKLAELPTIQGDPTLFAMLWQNLLGNAIKFRSPDRAPRITVTVERDEENGVWRFAVMDNGIGIPMEFADKVFVIFQRLHSRDTYSGTGIGLSLCKKIIEHNGGSIWVDPEHTEGTRIFFTLPVDTRTVEDASSDTPTGAADPSAPPTATASVPVTEGSTS</sequence>
<proteinExistence type="predicted"/>
<feature type="domain" description="HAMP" evidence="14">
    <location>
        <begin position="223"/>
        <end position="275"/>
    </location>
</feature>
<feature type="coiled-coil region" evidence="10">
    <location>
        <begin position="274"/>
        <end position="308"/>
    </location>
</feature>
<evidence type="ECO:0000256" key="11">
    <source>
        <dbReference type="SAM" id="MobiDB-lite"/>
    </source>
</evidence>
<dbReference type="EMBL" id="JAMQAW010000036">
    <property type="protein sequence ID" value="MCM2391945.1"/>
    <property type="molecule type" value="Genomic_DNA"/>
</dbReference>
<keyword evidence="8 12" id="KW-1133">Transmembrane helix</keyword>
<dbReference type="RefSeq" id="WP_250922273.1">
    <property type="nucleotide sequence ID" value="NZ_JAMQAW010000036.1"/>
</dbReference>
<comment type="caution">
    <text evidence="15">The sequence shown here is derived from an EMBL/GenBank/DDBJ whole genome shotgun (WGS) entry which is preliminary data.</text>
</comment>